<dbReference type="Pfam" id="PF03372">
    <property type="entry name" value="Exo_endo_phos"/>
    <property type="match status" value="1"/>
</dbReference>
<protein>
    <submittedName>
        <fullName evidence="2">Metal-dependent hydrolase, endonuclease/exonuclease/phosphatase family</fullName>
    </submittedName>
</protein>
<evidence type="ECO:0000259" key="1">
    <source>
        <dbReference type="Pfam" id="PF03372"/>
    </source>
</evidence>
<dbReference type="PANTHER" id="PTHR12121">
    <property type="entry name" value="CARBON CATABOLITE REPRESSOR PROTEIN 4"/>
    <property type="match status" value="1"/>
</dbReference>
<dbReference type="InterPro" id="IPR050410">
    <property type="entry name" value="CCR4/nocturin_mRNA_transcr"/>
</dbReference>
<dbReference type="STRING" id="1527.SAMN04489757_1323"/>
<sequence length="258" mass="30007">MKVVTFNIRCDYNQDGNNNFQNRKDIILKKLYKEDADIVCFQEVLPHVASWLKENLRDYYILGCGREKDLKGEQNTVAIKKDKFQLISMNTFWLSLTPEVPGTRYEKQSMCPRSVTELFFQDLETEKVYYLLNTHLDHEGSEARVLGMDQILKHMKKTVEQKEQAGYGKIEMILTGDFNGYPDSPEIQLIEKSDFLRDLTSGMEGTFHDYGRMEPPEKIDYIVVSSGLECSEREIWKDCDNGIYLSDHYPVSVVLKNI</sequence>
<accession>A0A1I5HP08</accession>
<dbReference type="PANTHER" id="PTHR12121:SF36">
    <property type="entry name" value="ENDONUCLEASE_EXONUCLEASE_PHOSPHATASE DOMAIN-CONTAINING PROTEIN"/>
    <property type="match status" value="1"/>
</dbReference>
<evidence type="ECO:0000313" key="3">
    <source>
        <dbReference type="Proteomes" id="UP000198806"/>
    </source>
</evidence>
<dbReference type="RefSeq" id="WP_091687755.1">
    <property type="nucleotide sequence ID" value="NZ_BAABFM010000046.1"/>
</dbReference>
<evidence type="ECO:0000313" key="2">
    <source>
        <dbReference type="EMBL" id="SFO49730.1"/>
    </source>
</evidence>
<keyword evidence="2" id="KW-0540">Nuclease</keyword>
<dbReference type="GO" id="GO:0000175">
    <property type="term" value="F:3'-5'-RNA exonuclease activity"/>
    <property type="evidence" value="ECO:0007669"/>
    <property type="project" value="TreeGrafter"/>
</dbReference>
<proteinExistence type="predicted"/>
<dbReference type="EMBL" id="FOWD01000032">
    <property type="protein sequence ID" value="SFO49730.1"/>
    <property type="molecule type" value="Genomic_DNA"/>
</dbReference>
<keyword evidence="2" id="KW-0378">Hydrolase</keyword>
<keyword evidence="2" id="KW-0269">Exonuclease</keyword>
<dbReference type="OrthoDB" id="9793162at2"/>
<dbReference type="GO" id="GO:0004519">
    <property type="term" value="F:endonuclease activity"/>
    <property type="evidence" value="ECO:0007669"/>
    <property type="project" value="UniProtKB-KW"/>
</dbReference>
<feature type="domain" description="Endonuclease/exonuclease/phosphatase" evidence="1">
    <location>
        <begin position="4"/>
        <end position="248"/>
    </location>
</feature>
<name>A0A1I5HP08_9FIRM</name>
<organism evidence="2 3">
    <name type="scientific">Anaerocolumna aminovalerica</name>
    <dbReference type="NCBI Taxonomy" id="1527"/>
    <lineage>
        <taxon>Bacteria</taxon>
        <taxon>Bacillati</taxon>
        <taxon>Bacillota</taxon>
        <taxon>Clostridia</taxon>
        <taxon>Lachnospirales</taxon>
        <taxon>Lachnospiraceae</taxon>
        <taxon>Anaerocolumna</taxon>
    </lineage>
</organism>
<dbReference type="InterPro" id="IPR036691">
    <property type="entry name" value="Endo/exonu/phosph_ase_sf"/>
</dbReference>
<dbReference type="Proteomes" id="UP000198806">
    <property type="component" value="Unassembled WGS sequence"/>
</dbReference>
<dbReference type="Gene3D" id="3.60.10.10">
    <property type="entry name" value="Endonuclease/exonuclease/phosphatase"/>
    <property type="match status" value="1"/>
</dbReference>
<reference evidence="2 3" key="1">
    <citation type="submission" date="2016-10" db="EMBL/GenBank/DDBJ databases">
        <authorList>
            <person name="de Groot N.N."/>
        </authorList>
    </citation>
    <scope>NUCLEOTIDE SEQUENCE [LARGE SCALE GENOMIC DNA]</scope>
    <source>
        <strain evidence="2 3">DSM 1283</strain>
    </source>
</reference>
<keyword evidence="3" id="KW-1185">Reference proteome</keyword>
<gene>
    <name evidence="2" type="ORF">SAMN04489757_1323</name>
</gene>
<keyword evidence="2" id="KW-0255">Endonuclease</keyword>
<dbReference type="SUPFAM" id="SSF56219">
    <property type="entry name" value="DNase I-like"/>
    <property type="match status" value="1"/>
</dbReference>
<dbReference type="CDD" id="cd09083">
    <property type="entry name" value="EEP-1"/>
    <property type="match status" value="1"/>
</dbReference>
<dbReference type="InterPro" id="IPR005135">
    <property type="entry name" value="Endo/exonuclease/phosphatase"/>
</dbReference>
<dbReference type="AlphaFoldDB" id="A0A1I5HP08"/>